<proteinExistence type="predicted"/>
<sequence length="161" mass="17265">MTLYLVPPLDSADKELPALASKAGVTLLEIEFLHELWPHLSGGQIVIAALNANNLAILNRHMSTLLVELPVAVMAVPGASYRSDWNMIAHALPSEDWITLSNKMLKSGLLANDTVQGEKRSGAEPLSPNVYTDALSRLGIATANATPVEPEQPFDVDEVSA</sequence>
<dbReference type="EMBL" id="HM041211">
    <property type="protein sequence ID" value="ADH29772.1"/>
    <property type="molecule type" value="Genomic_RNA"/>
</dbReference>
<evidence type="ECO:0000313" key="2">
    <source>
        <dbReference type="EMBL" id="ADH29770.1"/>
    </source>
</evidence>
<feature type="region of interest" description="Disordered" evidence="1">
    <location>
        <begin position="142"/>
        <end position="161"/>
    </location>
</feature>
<protein>
    <submittedName>
        <fullName evidence="2">p7 protein</fullName>
    </submittedName>
</protein>
<gene>
    <name evidence="2" type="primary">P7</name>
</gene>
<organism evidence="2">
    <name type="scientific">Cystovirus phi6</name>
    <dbReference type="NCBI Taxonomy" id="10879"/>
    <lineage>
        <taxon>Viruses</taxon>
        <taxon>Riboviria</taxon>
        <taxon>Orthornavirae</taxon>
        <taxon>Duplornaviricota</taxon>
        <taxon>Vidaverviricetes</taxon>
        <taxon>Mindivirales</taxon>
        <taxon>Cystoviridae</taxon>
        <taxon>Orthocystovirus</taxon>
        <taxon>Orthocystovirus phi6</taxon>
    </lineage>
</organism>
<reference evidence="2" key="1">
    <citation type="journal article" date="2010" name="Evolution">
        <title>Geographic differences in sexual reassortment in RNA phage.</title>
        <authorList>
            <person name="O'Keefe K.J."/>
            <person name="Silander O.K."/>
            <person name="McCreery H."/>
            <person name="Weinreich D.M."/>
            <person name="Wright K.M."/>
            <person name="Chao L."/>
            <person name="Edwards S.V."/>
            <person name="Remold S.K."/>
            <person name="Turner P.E."/>
        </authorList>
    </citation>
    <scope>NUCLEOTIDE SEQUENCE</scope>
</reference>
<accession>D7R6N7</accession>
<name>D7R6N7_9VIRU</name>
<dbReference type="EMBL" id="HM041210">
    <property type="protein sequence ID" value="ADH29770.1"/>
    <property type="molecule type" value="Genomic_RNA"/>
</dbReference>
<evidence type="ECO:0000256" key="1">
    <source>
        <dbReference type="SAM" id="MobiDB-lite"/>
    </source>
</evidence>
<feature type="compositionally biased region" description="Acidic residues" evidence="1">
    <location>
        <begin position="152"/>
        <end position="161"/>
    </location>
</feature>